<dbReference type="Proteomes" id="UP001341281">
    <property type="component" value="Chromosome 01"/>
</dbReference>
<dbReference type="PANTHER" id="PTHR11697">
    <property type="entry name" value="GENERAL TRANSCRIPTION FACTOR 2-RELATED ZINC FINGER PROTEIN"/>
    <property type="match status" value="1"/>
</dbReference>
<dbReference type="InterPro" id="IPR012337">
    <property type="entry name" value="RNaseH-like_sf"/>
</dbReference>
<dbReference type="Pfam" id="PF14291">
    <property type="entry name" value="DUF4371"/>
    <property type="match status" value="1"/>
</dbReference>
<keyword evidence="4" id="KW-1185">Reference proteome</keyword>
<dbReference type="InterPro" id="IPR025398">
    <property type="entry name" value="DUF4371"/>
</dbReference>
<gene>
    <name evidence="3" type="ORF">U9M48_000642</name>
</gene>
<evidence type="ECO:0000313" key="3">
    <source>
        <dbReference type="EMBL" id="WVZ49270.1"/>
    </source>
</evidence>
<sequence length="766" mass="86070">MYSSKPSPTKITLEGNEACAASSRSLPSGAASRLWTPPDRPSALPLRSPVGLRLSGLRPPRLAGSAVRPSALPAWACRAPVPACRACRAACLPARLRLRAAALPPAWRRPPRPAPRPAAALAPRASSRRAWQQCTAYCPLLPTAIEKGKTVASSAPPIPDLDEELCLPPIVEDEEQALPSHSIEDEVPNEEEEEEEEDNNDSTPVYDVDCLEHDPGLRVPISRFDVNDQDAVRRGYILKGPCHLYAHDYPVREIYGHPRRFSIIWFSKYPWIEYSVEKDAAFCFICYLFGNETGTWVTNGGRNWNVGSSALDKHSGSTVHKFAQDKYNLFVKKGTKIDTVIVKVSEKDRVEYKARLTYSLRCLRHIVEELGEDYFAILADESSDISHGEQLVVCLRYVDKLGRVCERFLGVIHVSGTTSLQLKTAIQSLLASHHLTLTQIRGQGYDGASNIKGEVKGLKTLIIKESSSAYYVHCFAHQLQSVLVAIAKGDVGCQTFFGQVSCLLNIVGVSCKRHDMLRDVRARQLKKALQLGEIESSSGLNQEMGLARPGETRWGSHYKTILHIMYSTIMEVLVTLGNDPTQRDDWPNIHAMTHCLESFEFAFNAHLMLVILGYTNELCLSLQKRDQDIVNAMSLVGVAKKRMQKMRSDGWEGFFEKVKLFCIKHSIDAPPLDGKYEPHGRSLRYYPVQTIDDHYRREVYIGVIDRIHHELENRFDEVSMELLLCVCVGGLHNDQNCMEKVYRSFLAAFHWLRSTPELLPLYPLYD</sequence>
<dbReference type="EMBL" id="CP144745">
    <property type="protein sequence ID" value="WVZ49270.1"/>
    <property type="molecule type" value="Genomic_DNA"/>
</dbReference>
<evidence type="ECO:0000256" key="1">
    <source>
        <dbReference type="SAM" id="MobiDB-lite"/>
    </source>
</evidence>
<feature type="domain" description="TTF-type" evidence="2">
    <location>
        <begin position="257"/>
        <end position="347"/>
    </location>
</feature>
<reference evidence="3 4" key="1">
    <citation type="submission" date="2024-02" db="EMBL/GenBank/DDBJ databases">
        <title>High-quality chromosome-scale genome assembly of Pensacola bahiagrass (Paspalum notatum Flugge var. saurae).</title>
        <authorList>
            <person name="Vega J.M."/>
            <person name="Podio M."/>
            <person name="Orjuela J."/>
            <person name="Siena L.A."/>
            <person name="Pessino S.C."/>
            <person name="Combes M.C."/>
            <person name="Mariac C."/>
            <person name="Albertini E."/>
            <person name="Pupilli F."/>
            <person name="Ortiz J.P.A."/>
            <person name="Leblanc O."/>
        </authorList>
    </citation>
    <scope>NUCLEOTIDE SEQUENCE [LARGE SCALE GENOMIC DNA]</scope>
    <source>
        <strain evidence="3">R1</strain>
        <tissue evidence="3">Leaf</tissue>
    </source>
</reference>
<accession>A0AAQ3PE57</accession>
<dbReference type="InterPro" id="IPR006580">
    <property type="entry name" value="Znf_TTF"/>
</dbReference>
<dbReference type="SUPFAM" id="SSF53098">
    <property type="entry name" value="Ribonuclease H-like"/>
    <property type="match status" value="1"/>
</dbReference>
<dbReference type="PANTHER" id="PTHR11697:SF230">
    <property type="entry name" value="ZINC FINGER, MYM DOMAIN CONTAINING 1"/>
    <property type="match status" value="1"/>
</dbReference>
<feature type="compositionally biased region" description="Polar residues" evidence="1">
    <location>
        <begin position="1"/>
        <end position="10"/>
    </location>
</feature>
<proteinExistence type="predicted"/>
<feature type="compositionally biased region" description="Acidic residues" evidence="1">
    <location>
        <begin position="185"/>
        <end position="200"/>
    </location>
</feature>
<dbReference type="InterPro" id="IPR055298">
    <property type="entry name" value="AtLOH3-like"/>
</dbReference>
<name>A0AAQ3PE57_PASNO</name>
<protein>
    <recommendedName>
        <fullName evidence="2">TTF-type domain-containing protein</fullName>
    </recommendedName>
</protein>
<feature type="region of interest" description="Disordered" evidence="1">
    <location>
        <begin position="1"/>
        <end position="42"/>
    </location>
</feature>
<evidence type="ECO:0000313" key="4">
    <source>
        <dbReference type="Proteomes" id="UP001341281"/>
    </source>
</evidence>
<feature type="region of interest" description="Disordered" evidence="1">
    <location>
        <begin position="177"/>
        <end position="206"/>
    </location>
</feature>
<dbReference type="SMART" id="SM00597">
    <property type="entry name" value="ZnF_TTF"/>
    <property type="match status" value="1"/>
</dbReference>
<evidence type="ECO:0000259" key="2">
    <source>
        <dbReference type="SMART" id="SM00597"/>
    </source>
</evidence>
<organism evidence="3 4">
    <name type="scientific">Paspalum notatum var. saurae</name>
    <dbReference type="NCBI Taxonomy" id="547442"/>
    <lineage>
        <taxon>Eukaryota</taxon>
        <taxon>Viridiplantae</taxon>
        <taxon>Streptophyta</taxon>
        <taxon>Embryophyta</taxon>
        <taxon>Tracheophyta</taxon>
        <taxon>Spermatophyta</taxon>
        <taxon>Magnoliopsida</taxon>
        <taxon>Liliopsida</taxon>
        <taxon>Poales</taxon>
        <taxon>Poaceae</taxon>
        <taxon>PACMAD clade</taxon>
        <taxon>Panicoideae</taxon>
        <taxon>Andropogonodae</taxon>
        <taxon>Paspaleae</taxon>
        <taxon>Paspalinae</taxon>
        <taxon>Paspalum</taxon>
    </lineage>
</organism>
<dbReference type="AlphaFoldDB" id="A0AAQ3PE57"/>